<dbReference type="EMBL" id="JAGRRH010000006">
    <property type="protein sequence ID" value="KAG7368016.1"/>
    <property type="molecule type" value="Genomic_DNA"/>
</dbReference>
<dbReference type="PANTHER" id="PTHR24276:SF91">
    <property type="entry name" value="AT26814P-RELATED"/>
    <property type="match status" value="1"/>
</dbReference>
<protein>
    <submittedName>
        <fullName evidence="4">Trypsin</fullName>
    </submittedName>
</protein>
<dbReference type="PROSITE" id="PS50240">
    <property type="entry name" value="TRYPSIN_DOM"/>
    <property type="match status" value="1"/>
</dbReference>
<dbReference type="InterPro" id="IPR050430">
    <property type="entry name" value="Peptidase_S1"/>
</dbReference>
<dbReference type="InterPro" id="IPR018114">
    <property type="entry name" value="TRYPSIN_HIS"/>
</dbReference>
<dbReference type="PROSITE" id="PS51257">
    <property type="entry name" value="PROKAR_LIPOPROTEIN"/>
    <property type="match status" value="1"/>
</dbReference>
<proteinExistence type="predicted"/>
<dbReference type="InterPro" id="IPR033116">
    <property type="entry name" value="TRYPSIN_SER"/>
</dbReference>
<reference evidence="4" key="2">
    <citation type="submission" date="2021-04" db="EMBL/GenBank/DDBJ databases">
        <authorList>
            <person name="Podell S."/>
        </authorList>
    </citation>
    <scope>NUCLEOTIDE SEQUENCE</scope>
    <source>
        <strain evidence="4">Hildebrandi</strain>
    </source>
</reference>
<feature type="domain" description="Peptidase S1" evidence="3">
    <location>
        <begin position="58"/>
        <end position="312"/>
    </location>
</feature>
<keyword evidence="2" id="KW-0378">Hydrolase</keyword>
<dbReference type="SMART" id="SM00020">
    <property type="entry name" value="Tryp_SPc"/>
    <property type="match status" value="1"/>
</dbReference>
<reference evidence="4" key="1">
    <citation type="journal article" date="2021" name="Sci. Rep.">
        <title>Diploid genomic architecture of Nitzschia inconspicua, an elite biomass production diatom.</title>
        <authorList>
            <person name="Oliver A."/>
            <person name="Podell S."/>
            <person name="Pinowska A."/>
            <person name="Traller J.C."/>
            <person name="Smith S.R."/>
            <person name="McClure R."/>
            <person name="Beliaev A."/>
            <person name="Bohutskyi P."/>
            <person name="Hill E.A."/>
            <person name="Rabines A."/>
            <person name="Zheng H."/>
            <person name="Allen L.Z."/>
            <person name="Kuo A."/>
            <person name="Grigoriev I.V."/>
            <person name="Allen A.E."/>
            <person name="Hazlebeck D."/>
            <person name="Allen E.E."/>
        </authorList>
    </citation>
    <scope>NUCLEOTIDE SEQUENCE</scope>
    <source>
        <strain evidence="4">Hildebrandi</strain>
    </source>
</reference>
<dbReference type="GO" id="GO:0006508">
    <property type="term" value="P:proteolysis"/>
    <property type="evidence" value="ECO:0007669"/>
    <property type="project" value="UniProtKB-KW"/>
</dbReference>
<name>A0A9K3LVW8_9STRA</name>
<dbReference type="PROSITE" id="PS00135">
    <property type="entry name" value="TRYPSIN_SER"/>
    <property type="match status" value="1"/>
</dbReference>
<evidence type="ECO:0000259" key="3">
    <source>
        <dbReference type="PROSITE" id="PS50240"/>
    </source>
</evidence>
<dbReference type="Proteomes" id="UP000693970">
    <property type="component" value="Unassembled WGS sequence"/>
</dbReference>
<dbReference type="GO" id="GO:0004252">
    <property type="term" value="F:serine-type endopeptidase activity"/>
    <property type="evidence" value="ECO:0007669"/>
    <property type="project" value="InterPro"/>
</dbReference>
<keyword evidence="5" id="KW-1185">Reference proteome</keyword>
<evidence type="ECO:0000256" key="2">
    <source>
        <dbReference type="RuleBase" id="RU363034"/>
    </source>
</evidence>
<dbReference type="AlphaFoldDB" id="A0A9K3LVW8"/>
<evidence type="ECO:0000313" key="5">
    <source>
        <dbReference type="Proteomes" id="UP000693970"/>
    </source>
</evidence>
<dbReference type="Pfam" id="PF00089">
    <property type="entry name" value="Trypsin"/>
    <property type="match status" value="1"/>
</dbReference>
<dbReference type="InterPro" id="IPR001254">
    <property type="entry name" value="Trypsin_dom"/>
</dbReference>
<dbReference type="PROSITE" id="PS00134">
    <property type="entry name" value="TRYPSIN_HIS"/>
    <property type="match status" value="1"/>
</dbReference>
<dbReference type="OrthoDB" id="104223at2759"/>
<dbReference type="PANTHER" id="PTHR24276">
    <property type="entry name" value="POLYSERASE-RELATED"/>
    <property type="match status" value="1"/>
</dbReference>
<gene>
    <name evidence="4" type="ORF">IV203_030759</name>
</gene>
<keyword evidence="2" id="KW-0720">Serine protease</keyword>
<sequence length="560" mass="60227">MMSDNNRILRRLSPGMRILLATVWAVSCFTCGTANAETSRERRALLQQQQSQQQRRTIVNGETVTNLRDYQFFVRSYSESIGQIPSLLCGASLIHSDIILTAAHCQGAFNYGVVMFNPFLDALNWYNTVDLQIAHPDYYSNIALINNDIMVLRLSEPVTEIVPVRLNQDPDFPVPGRDVTAATGFGLTDFAAGTLPSQLQVGYLSPITNADCASRGRFLNVVLSADVLCVDPVSDASVCAGDSGGPLTVPLVKVSEQQGSEGSSTTAQTVDDDATAIQVGVISFGTTCEPDNVPDGMTRVSYFYDWIQEQICRHSRVPPLNCPTLSSATSAAESFINQDAVTVELDFQHDFMAEETTFAVRQASNNAIKYIGPEYVPQRGERVTSTFQLFPGNYVFEVYDSAGTGMVNPSQINSAFPAGKWTLTAVFANGSRQELATGDENFEFVQFTPFEVPNQIARPSQATFTDVPSNSPTVAPIVAETPTTAPLAATAVPAVVPDVTEAASSVTTGAPTDTIMSSSSTTTGEVSASDVHSSTVATMPWWSILLTVVLSAVTGCIFMT</sequence>
<dbReference type="CDD" id="cd00190">
    <property type="entry name" value="Tryp_SPc"/>
    <property type="match status" value="1"/>
</dbReference>
<organism evidence="4 5">
    <name type="scientific">Nitzschia inconspicua</name>
    <dbReference type="NCBI Taxonomy" id="303405"/>
    <lineage>
        <taxon>Eukaryota</taxon>
        <taxon>Sar</taxon>
        <taxon>Stramenopiles</taxon>
        <taxon>Ochrophyta</taxon>
        <taxon>Bacillariophyta</taxon>
        <taxon>Bacillariophyceae</taxon>
        <taxon>Bacillariophycidae</taxon>
        <taxon>Bacillariales</taxon>
        <taxon>Bacillariaceae</taxon>
        <taxon>Nitzschia</taxon>
    </lineage>
</organism>
<evidence type="ECO:0000313" key="4">
    <source>
        <dbReference type="EMBL" id="KAG7368016.1"/>
    </source>
</evidence>
<keyword evidence="1" id="KW-1015">Disulfide bond</keyword>
<evidence type="ECO:0000256" key="1">
    <source>
        <dbReference type="ARBA" id="ARBA00023157"/>
    </source>
</evidence>
<keyword evidence="2" id="KW-0645">Protease</keyword>
<comment type="caution">
    <text evidence="4">The sequence shown here is derived from an EMBL/GenBank/DDBJ whole genome shotgun (WGS) entry which is preliminary data.</text>
</comment>
<accession>A0A9K3LVW8</accession>